<accession>A0A7R9GJY5</accession>
<evidence type="ECO:0000313" key="2">
    <source>
        <dbReference type="EMBL" id="CAD7285317.1"/>
    </source>
</evidence>
<dbReference type="OrthoDB" id="8924274at2759"/>
<dbReference type="EMBL" id="OA895461">
    <property type="protein sequence ID" value="CAD7285317.1"/>
    <property type="molecule type" value="Genomic_DNA"/>
</dbReference>
<evidence type="ECO:0000313" key="3">
    <source>
        <dbReference type="Proteomes" id="UP000678499"/>
    </source>
</evidence>
<dbReference type="EMBL" id="CAJPEX010013424">
    <property type="protein sequence ID" value="CAG0925469.1"/>
    <property type="molecule type" value="Genomic_DNA"/>
</dbReference>
<dbReference type="PANTHER" id="PTHR43884">
    <property type="entry name" value="ACYL-COA DEHYDROGENASE"/>
    <property type="match status" value="1"/>
</dbReference>
<dbReference type="Pfam" id="PF02771">
    <property type="entry name" value="Acyl-CoA_dh_N"/>
    <property type="match status" value="1"/>
</dbReference>
<organism evidence="2">
    <name type="scientific">Notodromas monacha</name>
    <dbReference type="NCBI Taxonomy" id="399045"/>
    <lineage>
        <taxon>Eukaryota</taxon>
        <taxon>Metazoa</taxon>
        <taxon>Ecdysozoa</taxon>
        <taxon>Arthropoda</taxon>
        <taxon>Crustacea</taxon>
        <taxon>Oligostraca</taxon>
        <taxon>Ostracoda</taxon>
        <taxon>Podocopa</taxon>
        <taxon>Podocopida</taxon>
        <taxon>Cypridocopina</taxon>
        <taxon>Cypridoidea</taxon>
        <taxon>Cyprididae</taxon>
        <taxon>Notodromas</taxon>
    </lineage>
</organism>
<reference evidence="2" key="1">
    <citation type="submission" date="2020-11" db="EMBL/GenBank/DDBJ databases">
        <authorList>
            <person name="Tran Van P."/>
        </authorList>
    </citation>
    <scope>NUCLEOTIDE SEQUENCE</scope>
</reference>
<dbReference type="SUPFAM" id="SSF56645">
    <property type="entry name" value="Acyl-CoA dehydrogenase NM domain-like"/>
    <property type="match status" value="1"/>
</dbReference>
<dbReference type="InterPro" id="IPR009100">
    <property type="entry name" value="AcylCoA_DH/oxidase_NM_dom_sf"/>
</dbReference>
<sequence length="121" mass="13680">MLRSVLRGISFATSKPSRCLFLSLRSTHYDITRKPTSQADNMMDIGTRPIFTADQDIFRQSVRKWFQEEALPHLEKHEKQGDVGRELWQKAGEQGFLGINVPEDCGGMGGSYLDSCIVSEE</sequence>
<proteinExistence type="predicted"/>
<dbReference type="InterPro" id="IPR037069">
    <property type="entry name" value="AcylCoA_DH/ox_N_sf"/>
</dbReference>
<dbReference type="AlphaFoldDB" id="A0A7R9GJY5"/>
<protein>
    <recommendedName>
        <fullName evidence="1">Acyl-CoA dehydrogenase/oxidase N-terminal domain-containing protein</fullName>
    </recommendedName>
</protein>
<keyword evidence="3" id="KW-1185">Reference proteome</keyword>
<dbReference type="PANTHER" id="PTHR43884:SF12">
    <property type="entry name" value="ISOVALERYL-COA DEHYDROGENASE, MITOCHONDRIAL-RELATED"/>
    <property type="match status" value="1"/>
</dbReference>
<gene>
    <name evidence="2" type="ORF">NMOB1V02_LOCUS12919</name>
</gene>
<evidence type="ECO:0000259" key="1">
    <source>
        <dbReference type="Pfam" id="PF02771"/>
    </source>
</evidence>
<dbReference type="InterPro" id="IPR013786">
    <property type="entry name" value="AcylCoA_DH/ox_N"/>
</dbReference>
<feature type="domain" description="Acyl-CoA dehydrogenase/oxidase N-terminal" evidence="1">
    <location>
        <begin position="52"/>
        <end position="121"/>
    </location>
</feature>
<dbReference type="GO" id="GO:0003995">
    <property type="term" value="F:acyl-CoA dehydrogenase activity"/>
    <property type="evidence" value="ECO:0007669"/>
    <property type="project" value="TreeGrafter"/>
</dbReference>
<feature type="non-terminal residue" evidence="2">
    <location>
        <position position="1"/>
    </location>
</feature>
<dbReference type="GO" id="GO:0050660">
    <property type="term" value="F:flavin adenine dinucleotide binding"/>
    <property type="evidence" value="ECO:0007669"/>
    <property type="project" value="InterPro"/>
</dbReference>
<dbReference type="Gene3D" id="1.10.540.10">
    <property type="entry name" value="Acyl-CoA dehydrogenase/oxidase, N-terminal domain"/>
    <property type="match status" value="1"/>
</dbReference>
<name>A0A7R9GJY5_9CRUS</name>
<dbReference type="Proteomes" id="UP000678499">
    <property type="component" value="Unassembled WGS sequence"/>
</dbReference>